<dbReference type="EMBL" id="KU686208">
    <property type="protein sequence ID" value="AOV61108.1"/>
    <property type="molecule type" value="Genomic_DNA"/>
</dbReference>
<organism evidence="1 2">
    <name type="scientific">Synechococcus phage S-CAM22</name>
    <dbReference type="NCBI Taxonomy" id="1883365"/>
    <lineage>
        <taxon>Viruses</taxon>
        <taxon>Duplodnaviria</taxon>
        <taxon>Heunggongvirae</taxon>
        <taxon>Uroviricota</taxon>
        <taxon>Caudoviricetes</taxon>
        <taxon>Pantevenvirales</taxon>
        <taxon>Kyanoviridae</taxon>
        <taxon>Alisovirus</taxon>
        <taxon>Alisovirus socal22</taxon>
    </lineage>
</organism>
<proteinExistence type="predicted"/>
<sequence>MFKIKKAQNMSTPIFTLSPEMQQSWDYVMGQMLSFVNDTNADVDMAYDFVCEQLGIDSFVDNEAAWNDFYTYWEAADNRNCNEYNFA</sequence>
<name>A0A1D8KR25_9CAUD</name>
<protein>
    <submittedName>
        <fullName evidence="1">Uncharacterized protein</fullName>
    </submittedName>
</protein>
<dbReference type="Proteomes" id="UP000241089">
    <property type="component" value="Segment"/>
</dbReference>
<gene>
    <name evidence="1" type="ORF">N440310_062</name>
</gene>
<evidence type="ECO:0000313" key="1">
    <source>
        <dbReference type="EMBL" id="AOV61108.1"/>
    </source>
</evidence>
<accession>A0A1D8KR25</accession>
<evidence type="ECO:0000313" key="2">
    <source>
        <dbReference type="Proteomes" id="UP000241089"/>
    </source>
</evidence>
<reference evidence="1 2" key="1">
    <citation type="journal article" date="2016" name="Virology">
        <title>The genomic content and context of auxiliary metabolic genes in marine cyanomyoviruses.</title>
        <authorList>
            <person name="Crummett L.T."/>
            <person name="Puxty R.J."/>
            <person name="Weihe C."/>
            <person name="Marston M.F."/>
            <person name="Martiny J.B."/>
        </authorList>
    </citation>
    <scope>NUCLEOTIDE SEQUENCE [LARGE SCALE GENOMIC DNA]</scope>
    <source>
        <strain evidence="1">0310NB44</strain>
    </source>
</reference>